<dbReference type="Proteomes" id="UP001200034">
    <property type="component" value="Unassembled WGS sequence"/>
</dbReference>
<feature type="compositionally biased region" description="Polar residues" evidence="6">
    <location>
        <begin position="1764"/>
        <end position="1779"/>
    </location>
</feature>
<keyword evidence="10" id="KW-1185">Reference proteome</keyword>
<dbReference type="PANTHER" id="PTHR15180">
    <property type="entry name" value="GENERAL TRANSCRIPTION FACTOR 3C POLYPEPTIDE 1"/>
    <property type="match status" value="1"/>
</dbReference>
<evidence type="ECO:0000259" key="7">
    <source>
        <dbReference type="Pfam" id="PF04182"/>
    </source>
</evidence>
<evidence type="ECO:0000313" key="9">
    <source>
        <dbReference type="EMBL" id="KAH8378377.1"/>
    </source>
</evidence>
<dbReference type="InterPro" id="IPR056467">
    <property type="entry name" value="eWH_GTF3C1"/>
</dbReference>
<feature type="compositionally biased region" description="Basic and acidic residues" evidence="6">
    <location>
        <begin position="605"/>
        <end position="619"/>
    </location>
</feature>
<dbReference type="Pfam" id="PF24101">
    <property type="entry name" value="WHD_GTF3C1"/>
    <property type="match status" value="1"/>
</dbReference>
<proteinExistence type="predicted"/>
<organism evidence="9 10">
    <name type="scientific">Drosophila rubida</name>
    <dbReference type="NCBI Taxonomy" id="30044"/>
    <lineage>
        <taxon>Eukaryota</taxon>
        <taxon>Metazoa</taxon>
        <taxon>Ecdysozoa</taxon>
        <taxon>Arthropoda</taxon>
        <taxon>Hexapoda</taxon>
        <taxon>Insecta</taxon>
        <taxon>Pterygota</taxon>
        <taxon>Neoptera</taxon>
        <taxon>Endopterygota</taxon>
        <taxon>Diptera</taxon>
        <taxon>Brachycera</taxon>
        <taxon>Muscomorpha</taxon>
        <taxon>Ephydroidea</taxon>
        <taxon>Drosophilidae</taxon>
        <taxon>Drosophila</taxon>
    </lineage>
</organism>
<dbReference type="PANTHER" id="PTHR15180:SF1">
    <property type="entry name" value="GENERAL TRANSCRIPTION FACTOR 3C POLYPEPTIDE 1"/>
    <property type="match status" value="1"/>
</dbReference>
<feature type="domain" description="B-block binding subunit of TFIIIC" evidence="7">
    <location>
        <begin position="178"/>
        <end position="250"/>
    </location>
</feature>
<dbReference type="InterPro" id="IPR044210">
    <property type="entry name" value="Tfc3-like"/>
</dbReference>
<evidence type="ECO:0000256" key="1">
    <source>
        <dbReference type="ARBA" id="ARBA00004123"/>
    </source>
</evidence>
<evidence type="ECO:0000313" key="10">
    <source>
        <dbReference type="Proteomes" id="UP001200034"/>
    </source>
</evidence>
<feature type="domain" description="GTF3C1 extended winged-helix" evidence="8">
    <location>
        <begin position="492"/>
        <end position="594"/>
    </location>
</feature>
<feature type="region of interest" description="Disordered" evidence="6">
    <location>
        <begin position="1725"/>
        <end position="1792"/>
    </location>
</feature>
<accession>A0AAD4PPC3</accession>
<evidence type="ECO:0000259" key="8">
    <source>
        <dbReference type="Pfam" id="PF24101"/>
    </source>
</evidence>
<evidence type="ECO:0000256" key="3">
    <source>
        <dbReference type="ARBA" id="ARBA00023125"/>
    </source>
</evidence>
<evidence type="ECO:0000256" key="4">
    <source>
        <dbReference type="ARBA" id="ARBA00023163"/>
    </source>
</evidence>
<dbReference type="InterPro" id="IPR007309">
    <property type="entry name" value="TFIIIC_Bblock-bd"/>
</dbReference>
<protein>
    <recommendedName>
        <fullName evidence="11">General transcription factor 3C polypeptide 1</fullName>
    </recommendedName>
</protein>
<reference evidence="9" key="1">
    <citation type="journal article" date="2021" name="Mol. Ecol. Resour.">
        <title>Phylogenomic analyses of the genus Drosophila reveals genomic signals of climate adaptation.</title>
        <authorList>
            <person name="Li F."/>
            <person name="Rane R.V."/>
            <person name="Luria V."/>
            <person name="Xiong Z."/>
            <person name="Chen J."/>
            <person name="Li Z."/>
            <person name="Catullo R.A."/>
            <person name="Griffin P.C."/>
            <person name="Schiffer M."/>
            <person name="Pearce S."/>
            <person name="Lee S.F."/>
            <person name="McElroy K."/>
            <person name="Stocker A."/>
            <person name="Shirriffs J."/>
            <person name="Cockerell F."/>
            <person name="Coppin C."/>
            <person name="Sgro C.M."/>
            <person name="Karger A."/>
            <person name="Cain J.W."/>
            <person name="Weber J.A."/>
            <person name="Santpere G."/>
            <person name="Kirschner M.W."/>
            <person name="Hoffmann A.A."/>
            <person name="Oakeshott J.G."/>
            <person name="Zhang G."/>
        </authorList>
    </citation>
    <scope>NUCLEOTIDE SEQUENCE</scope>
    <source>
        <strain evidence="9">BGI-SZ-2011g</strain>
    </source>
</reference>
<feature type="region of interest" description="Disordered" evidence="6">
    <location>
        <begin position="605"/>
        <end position="631"/>
    </location>
</feature>
<name>A0AAD4PPC3_9MUSC</name>
<dbReference type="GO" id="GO:0000127">
    <property type="term" value="C:transcription factor TFIIIC complex"/>
    <property type="evidence" value="ECO:0007669"/>
    <property type="project" value="InterPro"/>
</dbReference>
<evidence type="ECO:0008006" key="11">
    <source>
        <dbReference type="Google" id="ProtNLM"/>
    </source>
</evidence>
<dbReference type="GO" id="GO:0003677">
    <property type="term" value="F:DNA binding"/>
    <property type="evidence" value="ECO:0007669"/>
    <property type="project" value="UniProtKB-KW"/>
</dbReference>
<comment type="caution">
    <text evidence="9">The sequence shown here is derived from an EMBL/GenBank/DDBJ whole genome shotgun (WGS) entry which is preliminary data.</text>
</comment>
<evidence type="ECO:0000256" key="2">
    <source>
        <dbReference type="ARBA" id="ARBA00022553"/>
    </source>
</evidence>
<evidence type="ECO:0000256" key="6">
    <source>
        <dbReference type="SAM" id="MobiDB-lite"/>
    </source>
</evidence>
<comment type="subcellular location">
    <subcellularLocation>
        <location evidence="1">Nucleus</location>
    </subcellularLocation>
</comment>
<dbReference type="GO" id="GO:0006384">
    <property type="term" value="P:transcription initiation at RNA polymerase III promoter"/>
    <property type="evidence" value="ECO:0007669"/>
    <property type="project" value="InterPro"/>
</dbReference>
<keyword evidence="2" id="KW-0597">Phosphoprotein</keyword>
<keyword evidence="5" id="KW-0539">Nucleus</keyword>
<dbReference type="EMBL" id="JAJJHW010001127">
    <property type="protein sequence ID" value="KAH8378377.1"/>
    <property type="molecule type" value="Genomic_DNA"/>
</dbReference>
<sequence>MFTGTTGIAGGSWIAAIFDEIALEGLDGCTLPWLWTLLAIRLECGGQLPEKLQQQVWMLLLRSTDKVAFYQLKAERPLLPPYRRNDDLDSEISLPLVPKNCPTVRLPYGPIKDGPIMGNCFDYRTRKRIEIKELQAMTAVEATQHWQQTLVVVASQEQRLMALLPSNAVMPKALPIQQYVFLENVGRSRYNGETTAGPWSAMNHFKDSSFIFYMKNKLRTQRLVTAQAYMERHQTRTICSVLVMLPRFHKIYKSHQQRLLEKLYMVIKLRPEHHIPTAEIPDCLDELTAPQAKKLLSSHGLRKVYETTQVSLPSKETGKMRKVTVLRLRNPDLKFDELMPVDSNDSKEDKSTTEFISQSRAYIDMPLELECLRAIARAGSRGLSTTEVAHYVAVNVHAVRGCVKYLHRVKEIKDYTETEGKARITRYVAGTQATADVTQKQKQIQTQSQQLQCQEEPNVPSNVDIVLNDLPEITSNLRPMTFPKAGRSEKETQLVLDRKKLIVRQVDEKSIVHTMELTKVINEMDYNVSSQEHMCRKTLFRILHKMQTAGIVNVYELTLKYEKRLRIFRMVTHPKIGVDHDLMRREVLRLKSNFHLLSEESLRRPGKLDTAKKRKELSAPKKQPSRLKGIPKPSSPKLLLASILHEYFFYLVYEQQRDQKPLPMCADLLQHWQSTEPSLQTKQYLEEWQASESHVLPYTDEISWRTFLQPLPNYEQKPPGWFYFMDALERMPLSLMQRMFRVDREAMEQLRPHLQHQVRQHYQLRQLNLQLLIPRLRQQQIYIGTLRLLNNMGLIQVSERQQGRDPLQRWIYLNQRSCLLDTTTSTGHNYNRVSSGRKYEELKFEFQTREHVTDYWAKLQHVCIYTKLGFMKHRECSANKTNKRVLQLSFVSKVDFDEAASLDNGSVPGDRQGAAGLSSTLFAHQFRHWSWVTRTNTTTKRPLLPHTSGKTMIGMPARKRLNLMRLKPVPKLRRARGVSASAKRKSGPRDDIDRDALRNMRTLRVTWTASEDRLLKMGRAVYLFIDAPLPSLALCNVGTICRDVIRQYLGICNKTTQACVRRLQFLIRQKRDQPDVPNWIYAMQTHPEISAIYNENFLAELKREYPVRSEQSEALLVHFVLILGMLHRMVNSADTVRRQFILPDNMEDYQRQFRECVPVNGDADQVLFANPTSETELQVTIALGVLHSILCSAKDKTLFNLQAFEIYKHFSEDVLNAAFNKARVDSLLVAVKRRNIHPVSRQVTGPSHLLSSKYKCRLLCQKLGHILYDAYHGFEQRFRKELCTEHELQLSSPNFAQLLLIGEWVAKSRLQLNLQLPANILTVDTWSMSQPGGSSTDRILDHYSSIFDNAPQTEYAKRLESECSARQAARVRFHPANLTYRLQCGAYNQLSKLPLRAMHFFCALDSLGQSVNISCARLEQGECPFGSCIMRSGNYLNAVERISYEHRPTLKQLIADTLPPAATQLQLQLDGSLAGSTTLTVSAMNWLSLVQQLETYWRQQQHQQERKDLGKALAERTLHKLTDWRSLCSGLLEFEAGKEEVERTQDYEPSLNKEERARAQDVFVVHLPTIRLQIEESERQQQQQQAKEVELHKTLLEKVINSSYWRYTENTFDTLLPTLQAKNYDASAIQHMKEILEYIEQRPLGVVGLELRRIFPFNKLLLEMLHQLEAHDLIKRVGVLSHMYVHKLHMRHWVVHTFHITRLERDRIQLQVAAVPAMPQVALAKKRKPSIDESEQPSTSKQAKLALESQPVSSEDSVSDYELPNSQVMSSKRTRSSVNKPPKPPALTQSTTDDITREVIVMRPQPWIRANASLNRRVLDRWLGAVLSECISRNGCTVHSLFLRFPHLQPVDIMLLLELLCHLDCIHLMELEAPTVHIETSYDEDLKEEQVTELYDPSCTYVTAHCDAIGGLTRFIGNKKYSTEFI</sequence>
<keyword evidence="3" id="KW-0238">DNA-binding</keyword>
<keyword evidence="4" id="KW-0804">Transcription</keyword>
<evidence type="ECO:0000256" key="5">
    <source>
        <dbReference type="ARBA" id="ARBA00023242"/>
    </source>
</evidence>
<gene>
    <name evidence="9" type="ORF">KR093_011070</name>
</gene>
<dbReference type="GO" id="GO:0005634">
    <property type="term" value="C:nucleus"/>
    <property type="evidence" value="ECO:0007669"/>
    <property type="project" value="UniProtKB-SubCell"/>
</dbReference>
<dbReference type="GO" id="GO:0042791">
    <property type="term" value="P:5S class rRNA transcription by RNA polymerase III"/>
    <property type="evidence" value="ECO:0007669"/>
    <property type="project" value="TreeGrafter"/>
</dbReference>
<dbReference type="Pfam" id="PF04182">
    <property type="entry name" value="B-block_TFIIIC"/>
    <property type="match status" value="1"/>
</dbReference>